<name>A0A4R1BP56_9BACT</name>
<accession>A0A4R1BP56</accession>
<dbReference type="EMBL" id="SJZI01000002">
    <property type="protein sequence ID" value="TCJ19364.1"/>
    <property type="molecule type" value="Genomic_DNA"/>
</dbReference>
<protein>
    <recommendedName>
        <fullName evidence="4">Outer membrane protein beta-barrel domain-containing protein</fullName>
    </recommendedName>
</protein>
<comment type="caution">
    <text evidence="2">The sequence shown here is derived from an EMBL/GenBank/DDBJ whole genome shotgun (WGS) entry which is preliminary data.</text>
</comment>
<dbReference type="OrthoDB" id="966005at2"/>
<gene>
    <name evidence="2" type="ORF">EPD60_02830</name>
</gene>
<sequence>MKNKTICIALLTGLLLTSSAAGVAAQHAAKSVFVELGGPGLTSVNFDSRFTKKDGGIGGRAGVGYFNISGERLLLVPVGVNYLLSKDQRHYFELGAGVTVVDYKSDFFYEDPNRFTGTFGHLNFGYRLQPKEGGFMFRAAINPLFTSEGFFPYYGGISFGYAF</sequence>
<evidence type="ECO:0000313" key="3">
    <source>
        <dbReference type="Proteomes" id="UP000295334"/>
    </source>
</evidence>
<reference evidence="2 3" key="1">
    <citation type="submission" date="2019-03" db="EMBL/GenBank/DDBJ databases">
        <authorList>
            <person name="Kim M.K.M."/>
        </authorList>
    </citation>
    <scope>NUCLEOTIDE SEQUENCE [LARGE SCALE GENOMIC DNA]</scope>
    <source>
        <strain evidence="2 3">17J68-12</strain>
    </source>
</reference>
<dbReference type="Proteomes" id="UP000295334">
    <property type="component" value="Unassembled WGS sequence"/>
</dbReference>
<evidence type="ECO:0008006" key="4">
    <source>
        <dbReference type="Google" id="ProtNLM"/>
    </source>
</evidence>
<evidence type="ECO:0000313" key="2">
    <source>
        <dbReference type="EMBL" id="TCJ19364.1"/>
    </source>
</evidence>
<organism evidence="2 3">
    <name type="scientific">Flaviaesturariibacter flavus</name>
    <dbReference type="NCBI Taxonomy" id="2502780"/>
    <lineage>
        <taxon>Bacteria</taxon>
        <taxon>Pseudomonadati</taxon>
        <taxon>Bacteroidota</taxon>
        <taxon>Chitinophagia</taxon>
        <taxon>Chitinophagales</taxon>
        <taxon>Chitinophagaceae</taxon>
        <taxon>Flaviaestuariibacter</taxon>
    </lineage>
</organism>
<dbReference type="AlphaFoldDB" id="A0A4R1BP56"/>
<keyword evidence="1" id="KW-0732">Signal</keyword>
<feature type="signal peptide" evidence="1">
    <location>
        <begin position="1"/>
        <end position="24"/>
    </location>
</feature>
<proteinExistence type="predicted"/>
<feature type="chain" id="PRO_5021023112" description="Outer membrane protein beta-barrel domain-containing protein" evidence="1">
    <location>
        <begin position="25"/>
        <end position="163"/>
    </location>
</feature>
<keyword evidence="3" id="KW-1185">Reference proteome</keyword>
<dbReference type="RefSeq" id="WP_131446623.1">
    <property type="nucleotide sequence ID" value="NZ_SJZI01000002.1"/>
</dbReference>
<evidence type="ECO:0000256" key="1">
    <source>
        <dbReference type="SAM" id="SignalP"/>
    </source>
</evidence>